<dbReference type="InterPro" id="IPR051395">
    <property type="entry name" value="Cytochrome_c_Peroxidase/MauG"/>
</dbReference>
<feature type="binding site" description="covalent" evidence="8">
    <location>
        <position position="218"/>
    </location>
    <ligand>
        <name>heme c</name>
        <dbReference type="ChEBI" id="CHEBI:61717"/>
        <label>2</label>
    </ligand>
</feature>
<dbReference type="GO" id="GO:0046872">
    <property type="term" value="F:metal ion binding"/>
    <property type="evidence" value="ECO:0007669"/>
    <property type="project" value="UniProtKB-KW"/>
</dbReference>
<organism evidence="11 12">
    <name type="scientific">Veronia pacifica</name>
    <dbReference type="NCBI Taxonomy" id="1080227"/>
    <lineage>
        <taxon>Bacteria</taxon>
        <taxon>Pseudomonadati</taxon>
        <taxon>Pseudomonadota</taxon>
        <taxon>Gammaproteobacteria</taxon>
        <taxon>Vibrionales</taxon>
        <taxon>Vibrionaceae</taxon>
        <taxon>Veronia</taxon>
    </lineage>
</organism>
<evidence type="ECO:0000256" key="4">
    <source>
        <dbReference type="ARBA" id="ARBA00022729"/>
    </source>
</evidence>
<dbReference type="EMBL" id="LYBM01000006">
    <property type="protein sequence ID" value="ODA35091.1"/>
    <property type="molecule type" value="Genomic_DNA"/>
</dbReference>
<feature type="binding site" description="covalent" evidence="8">
    <location>
        <position position="76"/>
    </location>
    <ligand>
        <name>heme c</name>
        <dbReference type="ChEBI" id="CHEBI:61717"/>
        <label>1</label>
    </ligand>
</feature>
<feature type="binding site" description="covalent" evidence="8">
    <location>
        <position position="221"/>
    </location>
    <ligand>
        <name>heme c</name>
        <dbReference type="ChEBI" id="CHEBI:61717"/>
        <label>2</label>
    </ligand>
</feature>
<dbReference type="Proteomes" id="UP000094936">
    <property type="component" value="Unassembled WGS sequence"/>
</dbReference>
<dbReference type="Gene3D" id="1.10.760.10">
    <property type="entry name" value="Cytochrome c-like domain"/>
    <property type="match status" value="2"/>
</dbReference>
<evidence type="ECO:0000256" key="9">
    <source>
        <dbReference type="PIRSR" id="PIRSR000294-2"/>
    </source>
</evidence>
<keyword evidence="12" id="KW-1185">Reference proteome</keyword>
<evidence type="ECO:0000256" key="7">
    <source>
        <dbReference type="ARBA" id="ARBA00023004"/>
    </source>
</evidence>
<protein>
    <submittedName>
        <fullName evidence="11">Cytochrome-c peroxidase</fullName>
    </submittedName>
</protein>
<evidence type="ECO:0000313" key="11">
    <source>
        <dbReference type="EMBL" id="ODA35091.1"/>
    </source>
</evidence>
<evidence type="ECO:0000256" key="8">
    <source>
        <dbReference type="PIRSR" id="PIRSR000294-1"/>
    </source>
</evidence>
<dbReference type="GO" id="GO:0009055">
    <property type="term" value="F:electron transfer activity"/>
    <property type="evidence" value="ECO:0007669"/>
    <property type="project" value="InterPro"/>
</dbReference>
<dbReference type="InterPro" id="IPR026259">
    <property type="entry name" value="MauG/Cytc_peroxidase"/>
</dbReference>
<name>A0A1C3EPD4_9GAMM</name>
<dbReference type="PROSITE" id="PS51007">
    <property type="entry name" value="CYTC"/>
    <property type="match status" value="1"/>
</dbReference>
<keyword evidence="3 9" id="KW-0479">Metal-binding</keyword>
<feature type="domain" description="Cytochrome c" evidence="10">
    <location>
        <begin position="204"/>
        <end position="317"/>
    </location>
</feature>
<dbReference type="GO" id="GO:0042597">
    <property type="term" value="C:periplasmic space"/>
    <property type="evidence" value="ECO:0007669"/>
    <property type="project" value="UniProtKB-SubCell"/>
</dbReference>
<evidence type="ECO:0000256" key="6">
    <source>
        <dbReference type="ARBA" id="ARBA00023002"/>
    </source>
</evidence>
<comment type="caution">
    <text evidence="11">The sequence shown here is derived from an EMBL/GenBank/DDBJ whole genome shotgun (WGS) entry which is preliminary data.</text>
</comment>
<feature type="binding site" description="axial binding residue" evidence="9">
    <location>
        <position position="222"/>
    </location>
    <ligand>
        <name>heme c</name>
        <dbReference type="ChEBI" id="CHEBI:61717"/>
        <label>2</label>
    </ligand>
    <ligandPart>
        <name>Fe</name>
        <dbReference type="ChEBI" id="CHEBI:18248"/>
    </ligandPart>
</feature>
<comment type="PTM">
    <text evidence="8">Binds 2 heme groups per subunit.</text>
</comment>
<dbReference type="Pfam" id="PF03150">
    <property type="entry name" value="CCP_MauG"/>
    <property type="match status" value="1"/>
</dbReference>
<gene>
    <name evidence="11" type="ORF">A8L45_05285</name>
</gene>
<dbReference type="InterPro" id="IPR036909">
    <property type="entry name" value="Cyt_c-like_dom_sf"/>
</dbReference>
<evidence type="ECO:0000256" key="3">
    <source>
        <dbReference type="ARBA" id="ARBA00022723"/>
    </source>
</evidence>
<comment type="cofactor">
    <cofactor evidence="8">
        <name>heme</name>
        <dbReference type="ChEBI" id="CHEBI:30413"/>
    </cofactor>
    <text evidence="8">Binds 2 heme groups.</text>
</comment>
<proteinExistence type="predicted"/>
<dbReference type="InterPro" id="IPR004852">
    <property type="entry name" value="Di-haem_cyt_c_peroxidsae"/>
</dbReference>
<dbReference type="PANTHER" id="PTHR30600:SF7">
    <property type="entry name" value="CYTOCHROME C PEROXIDASE-RELATED"/>
    <property type="match status" value="1"/>
</dbReference>
<evidence type="ECO:0000256" key="1">
    <source>
        <dbReference type="ARBA" id="ARBA00004418"/>
    </source>
</evidence>
<accession>A0A1C3EPD4</accession>
<feature type="binding site" description="covalent" evidence="8">
    <location>
        <position position="73"/>
    </location>
    <ligand>
        <name>heme c</name>
        <dbReference type="ChEBI" id="CHEBI:61717"/>
        <label>1</label>
    </ligand>
</feature>
<dbReference type="InterPro" id="IPR009056">
    <property type="entry name" value="Cyt_c-like_dom"/>
</dbReference>
<evidence type="ECO:0000256" key="5">
    <source>
        <dbReference type="ARBA" id="ARBA00022764"/>
    </source>
</evidence>
<feature type="binding site" description="axial binding residue" evidence="9">
    <location>
        <position position="77"/>
    </location>
    <ligand>
        <name>heme c</name>
        <dbReference type="ChEBI" id="CHEBI:61717"/>
        <label>1</label>
    </ligand>
    <ligandPart>
        <name>Fe</name>
        <dbReference type="ChEBI" id="CHEBI:18248"/>
    </ligandPart>
</feature>
<evidence type="ECO:0000259" key="10">
    <source>
        <dbReference type="PROSITE" id="PS51007"/>
    </source>
</evidence>
<keyword evidence="5" id="KW-0574">Periplasm</keyword>
<keyword evidence="11" id="KW-0575">Peroxidase</keyword>
<keyword evidence="4" id="KW-0732">Signal</keyword>
<dbReference type="SUPFAM" id="SSF46626">
    <property type="entry name" value="Cytochrome c"/>
    <property type="match status" value="2"/>
</dbReference>
<keyword evidence="2 8" id="KW-0349">Heme</keyword>
<dbReference type="GO" id="GO:0020037">
    <property type="term" value="F:heme binding"/>
    <property type="evidence" value="ECO:0007669"/>
    <property type="project" value="InterPro"/>
</dbReference>
<dbReference type="STRING" id="1080227.A8L45_05285"/>
<dbReference type="GO" id="GO:0004130">
    <property type="term" value="F:cytochrome-c peroxidase activity"/>
    <property type="evidence" value="ECO:0007669"/>
    <property type="project" value="TreeGrafter"/>
</dbReference>
<keyword evidence="6" id="KW-0560">Oxidoreductase</keyword>
<dbReference type="RefSeq" id="WP_068899977.1">
    <property type="nucleotide sequence ID" value="NZ_LYBM01000006.1"/>
</dbReference>
<reference evidence="11 12" key="1">
    <citation type="submission" date="2016-05" db="EMBL/GenBank/DDBJ databases">
        <title>Genomic Taxonomy of the Vibrionaceae.</title>
        <authorList>
            <person name="Gomez-Gil B."/>
            <person name="Enciso-Ibarra J."/>
        </authorList>
    </citation>
    <scope>NUCLEOTIDE SEQUENCE [LARGE SCALE GENOMIC DNA]</scope>
    <source>
        <strain evidence="11 12">CAIM 1920</strain>
    </source>
</reference>
<dbReference type="PIRSF" id="PIRSF000294">
    <property type="entry name" value="Cytochrome-c_peroxidase"/>
    <property type="match status" value="1"/>
</dbReference>
<evidence type="ECO:0000256" key="2">
    <source>
        <dbReference type="ARBA" id="ARBA00022617"/>
    </source>
</evidence>
<comment type="subcellular location">
    <subcellularLocation>
        <location evidence="1">Periplasm</location>
    </subcellularLocation>
</comment>
<keyword evidence="7 9" id="KW-0408">Iron</keyword>
<dbReference type="AlphaFoldDB" id="A0A1C3EPD4"/>
<evidence type="ECO:0000313" key="12">
    <source>
        <dbReference type="Proteomes" id="UP000094936"/>
    </source>
</evidence>
<dbReference type="PANTHER" id="PTHR30600">
    <property type="entry name" value="CYTOCHROME C PEROXIDASE-RELATED"/>
    <property type="match status" value="1"/>
</dbReference>
<sequence length="322" mass="35308">MMKSKIVISVLFIAIDGTTPSLAEEPLHALANELFGALPRVMPGSENDTEERIALGRALYFEPRLSANNVQSCNTCHNLLTGGTEPRSTSKGALGNLGRRNSPTTWNAGFQFSQFWDGRSADLFNQAGSPILNPNEMALPSKQKAVDKLMASGYLPRFISAYPEDSKPLNFDNILESLAAFQRTLITIDRFDKYLSGDISAISAQEKNGLLTFITKGCNACHNGPLLGGELFVKMGLVNPYPNTSDKGRAEITGSSADNFIFKVPTLRNVSRTAPYFHDGAVERLDQAIEDTAWHQLGIRLTKSEVEDIEAFFKTLDNTKVL</sequence>